<accession>A0ABQ4UER6</accession>
<proteinExistence type="predicted"/>
<keyword evidence="1" id="KW-1133">Transmembrane helix</keyword>
<name>A0ABQ4UER6_9HYPH</name>
<sequence>MAVSIAAAVGAVAGVVALVVVAVGGILVLMAFAEGFKH</sequence>
<evidence type="ECO:0000313" key="2">
    <source>
        <dbReference type="EMBL" id="GJE65788.1"/>
    </source>
</evidence>
<protein>
    <submittedName>
        <fullName evidence="2">Uncharacterized protein</fullName>
    </submittedName>
</protein>
<reference evidence="2" key="2">
    <citation type="submission" date="2021-08" db="EMBL/GenBank/DDBJ databases">
        <authorList>
            <person name="Tani A."/>
            <person name="Ola A."/>
            <person name="Ogura Y."/>
            <person name="Katsura K."/>
            <person name="Hayashi T."/>
        </authorList>
    </citation>
    <scope>NUCLEOTIDE SEQUENCE</scope>
    <source>
        <strain evidence="2">NBRC 15686</strain>
    </source>
</reference>
<reference evidence="2" key="1">
    <citation type="journal article" date="2021" name="Front. Microbiol.">
        <title>Comprehensive Comparative Genomics and Phenotyping of Methylobacterium Species.</title>
        <authorList>
            <person name="Alessa O."/>
            <person name="Ogura Y."/>
            <person name="Fujitani Y."/>
            <person name="Takami H."/>
            <person name="Hayashi T."/>
            <person name="Sahin N."/>
            <person name="Tani A."/>
        </authorList>
    </citation>
    <scope>NUCLEOTIDE SEQUENCE</scope>
    <source>
        <strain evidence="2">NBRC 15686</strain>
    </source>
</reference>
<organism evidence="2 3">
    <name type="scientific">Methylorubrum aminovorans</name>
    <dbReference type="NCBI Taxonomy" id="269069"/>
    <lineage>
        <taxon>Bacteria</taxon>
        <taxon>Pseudomonadati</taxon>
        <taxon>Pseudomonadota</taxon>
        <taxon>Alphaproteobacteria</taxon>
        <taxon>Hyphomicrobiales</taxon>
        <taxon>Methylobacteriaceae</taxon>
        <taxon>Methylorubrum</taxon>
    </lineage>
</organism>
<comment type="caution">
    <text evidence="2">The sequence shown here is derived from an EMBL/GenBank/DDBJ whole genome shotgun (WGS) entry which is preliminary data.</text>
</comment>
<gene>
    <name evidence="2" type="ORF">LNAOJCKE_3001</name>
</gene>
<keyword evidence="1" id="KW-0812">Transmembrane</keyword>
<evidence type="ECO:0000256" key="1">
    <source>
        <dbReference type="SAM" id="Phobius"/>
    </source>
</evidence>
<keyword evidence="3" id="KW-1185">Reference proteome</keyword>
<evidence type="ECO:0000313" key="3">
    <source>
        <dbReference type="Proteomes" id="UP001055039"/>
    </source>
</evidence>
<dbReference type="Proteomes" id="UP001055039">
    <property type="component" value="Unassembled WGS sequence"/>
</dbReference>
<keyword evidence="1" id="KW-0472">Membrane</keyword>
<dbReference type="EMBL" id="BPRC01000010">
    <property type="protein sequence ID" value="GJE65788.1"/>
    <property type="molecule type" value="Genomic_DNA"/>
</dbReference>
<feature type="transmembrane region" description="Helical" evidence="1">
    <location>
        <begin position="6"/>
        <end position="33"/>
    </location>
</feature>